<gene>
    <name evidence="1" type="ORF">R1sor_020962</name>
</gene>
<comment type="caution">
    <text evidence="1">The sequence shown here is derived from an EMBL/GenBank/DDBJ whole genome shotgun (WGS) entry which is preliminary data.</text>
</comment>
<keyword evidence="2" id="KW-1185">Reference proteome</keyword>
<protein>
    <submittedName>
        <fullName evidence="1">Uncharacterized protein</fullName>
    </submittedName>
</protein>
<dbReference type="EMBL" id="JBJQOH010000007">
    <property type="protein sequence ID" value="KAL3678006.1"/>
    <property type="molecule type" value="Genomic_DNA"/>
</dbReference>
<evidence type="ECO:0000313" key="2">
    <source>
        <dbReference type="Proteomes" id="UP001633002"/>
    </source>
</evidence>
<reference evidence="1 2" key="1">
    <citation type="submission" date="2024-09" db="EMBL/GenBank/DDBJ databases">
        <title>Chromosome-scale assembly of Riccia sorocarpa.</title>
        <authorList>
            <person name="Paukszto L."/>
        </authorList>
    </citation>
    <scope>NUCLEOTIDE SEQUENCE [LARGE SCALE GENOMIC DNA]</scope>
    <source>
        <strain evidence="1">LP-2024</strain>
        <tissue evidence="1">Aerial parts of the thallus</tissue>
    </source>
</reference>
<sequence length="150" mass="16395">MSLCGPLESQCTRSCIQREEEISPKKIGIAHEGPSETATDISHVETSRLYRSELSPGKITGRLVPSGGGGCPADREDDRPHFALLNFHRPLHSCIHCPVPNQAGIRSAPRALSFLCDFRRFYRRISATVLDTDGVSVNIHAVATQSGERS</sequence>
<organism evidence="1 2">
    <name type="scientific">Riccia sorocarpa</name>
    <dbReference type="NCBI Taxonomy" id="122646"/>
    <lineage>
        <taxon>Eukaryota</taxon>
        <taxon>Viridiplantae</taxon>
        <taxon>Streptophyta</taxon>
        <taxon>Embryophyta</taxon>
        <taxon>Marchantiophyta</taxon>
        <taxon>Marchantiopsida</taxon>
        <taxon>Marchantiidae</taxon>
        <taxon>Marchantiales</taxon>
        <taxon>Ricciaceae</taxon>
        <taxon>Riccia</taxon>
    </lineage>
</organism>
<accession>A0ABD3GH55</accession>
<name>A0ABD3GH55_9MARC</name>
<evidence type="ECO:0000313" key="1">
    <source>
        <dbReference type="EMBL" id="KAL3678006.1"/>
    </source>
</evidence>
<dbReference type="AlphaFoldDB" id="A0ABD3GH55"/>
<proteinExistence type="predicted"/>
<dbReference type="Proteomes" id="UP001633002">
    <property type="component" value="Unassembled WGS sequence"/>
</dbReference>